<evidence type="ECO:0000313" key="1">
    <source>
        <dbReference type="EMBL" id="RMX06726.1"/>
    </source>
</evidence>
<comment type="caution">
    <text evidence="1">The sequence shown here is derived from an EMBL/GenBank/DDBJ whole genome shotgun (WGS) entry which is preliminary data.</text>
</comment>
<proteinExistence type="predicted"/>
<protein>
    <submittedName>
        <fullName evidence="1">Uncharacterized protein</fullName>
    </submittedName>
</protein>
<gene>
    <name evidence="1" type="ORF">D8I35_09500</name>
</gene>
<evidence type="ECO:0000313" key="2">
    <source>
        <dbReference type="Proteomes" id="UP000278006"/>
    </source>
</evidence>
<dbReference type="EMBL" id="RDQO01000002">
    <property type="protein sequence ID" value="RMX06726.1"/>
    <property type="molecule type" value="Genomic_DNA"/>
</dbReference>
<name>A0A3M6QUM3_9BURK</name>
<dbReference type="AlphaFoldDB" id="A0A3M6QUM3"/>
<reference evidence="1 2" key="1">
    <citation type="submission" date="2018-10" db="EMBL/GenBank/DDBJ databases">
        <title>Draft genome of Cortibacter populi DSM10536.</title>
        <authorList>
            <person name="Bernier A.-M."/>
            <person name="Bernard K."/>
        </authorList>
    </citation>
    <scope>NUCLEOTIDE SEQUENCE [LARGE SCALE GENOMIC DNA]</scope>
    <source>
        <strain evidence="1 2">DSM 105136</strain>
    </source>
</reference>
<sequence>MAAEQAAMVADGQRIIKAHMPHTYAAILDQARHHGRTIWALVRRGLAGEPHCFWAREGGYTVGTLADGADSGDGSACVCIVGRVDVPAPVSTPVPLVRPAHDAEWRAPADAYHGHHFGCAQCISAGQGRGGRCGVGQPLWRTYADAVGG</sequence>
<keyword evidence="2" id="KW-1185">Reference proteome</keyword>
<accession>A0A3M6QUM3</accession>
<organism evidence="1 2">
    <name type="scientific">Corticibacter populi</name>
    <dbReference type="NCBI Taxonomy" id="1550736"/>
    <lineage>
        <taxon>Bacteria</taxon>
        <taxon>Pseudomonadati</taxon>
        <taxon>Pseudomonadota</taxon>
        <taxon>Betaproteobacteria</taxon>
        <taxon>Burkholderiales</taxon>
        <taxon>Comamonadaceae</taxon>
        <taxon>Corticibacter</taxon>
    </lineage>
</organism>
<dbReference type="Proteomes" id="UP000278006">
    <property type="component" value="Unassembled WGS sequence"/>
</dbReference>